<gene>
    <name evidence="4" type="ORF">MNOR_LOCUS36825</name>
</gene>
<feature type="transmembrane region" description="Helical" evidence="2">
    <location>
        <begin position="152"/>
        <end position="173"/>
    </location>
</feature>
<dbReference type="GO" id="GO:0032007">
    <property type="term" value="P:negative regulation of TOR signaling"/>
    <property type="evidence" value="ECO:0007669"/>
    <property type="project" value="InterPro"/>
</dbReference>
<protein>
    <recommendedName>
        <fullName evidence="3">Transmembrane protein 127 transmembrane region domain-containing protein</fullName>
    </recommendedName>
</protein>
<keyword evidence="2" id="KW-0472">Membrane</keyword>
<dbReference type="InterPro" id="IPR033331">
    <property type="entry name" value="TMEM127"/>
</dbReference>
<feature type="transmembrane region" description="Helical" evidence="2">
    <location>
        <begin position="33"/>
        <end position="57"/>
    </location>
</feature>
<evidence type="ECO:0000313" key="5">
    <source>
        <dbReference type="Proteomes" id="UP001497623"/>
    </source>
</evidence>
<dbReference type="GO" id="GO:0016020">
    <property type="term" value="C:membrane"/>
    <property type="evidence" value="ECO:0007669"/>
    <property type="project" value="TreeGrafter"/>
</dbReference>
<comment type="caution">
    <text evidence="4">The sequence shown here is derived from an EMBL/GenBank/DDBJ whole genome shotgun (WGS) entry which is preliminary data.</text>
</comment>
<dbReference type="InterPro" id="IPR046795">
    <property type="entry name" value="TMEM127_TM"/>
</dbReference>
<name>A0AAV2SIM8_MEGNR</name>
<dbReference type="AlphaFoldDB" id="A0AAV2SIM8"/>
<feature type="non-terminal residue" evidence="4">
    <location>
        <position position="1"/>
    </location>
</feature>
<reference evidence="4 5" key="1">
    <citation type="submission" date="2024-05" db="EMBL/GenBank/DDBJ databases">
        <authorList>
            <person name="Wallberg A."/>
        </authorList>
    </citation>
    <scope>NUCLEOTIDE SEQUENCE [LARGE SCALE GENOMIC DNA]</scope>
</reference>
<sequence>QRKMSPPSLYAIGGGLYPPRRRPQPPKDQNKNVLSGVVSVVVVVVVCACVSQPQWIWLKGGGCTTHTLGLYLFFHPGHFQPTEGTHFGLSTPHLIYYTNGEELKFCVTPEIVSLMRMVIVLIFLLISSALMQMLLDMNGPSSAFLKALQRNAVPSIFSVLLCVVSVGLCYYITTLVENQQEATKPVIGPNASARVQVKMDIGFYLLIFSGGMSVLAVGCNWLRPSHIFNDDTAPLVDGEWGPDSLDSYYSPGGAASTLPHVPHLPYLHDLEPPPPLEGHPPPPYTP</sequence>
<accession>A0AAV2SIM8</accession>
<feature type="transmembrane region" description="Helical" evidence="2">
    <location>
        <begin position="111"/>
        <end position="131"/>
    </location>
</feature>
<organism evidence="4 5">
    <name type="scientific">Meganyctiphanes norvegica</name>
    <name type="common">Northern krill</name>
    <name type="synonym">Thysanopoda norvegica</name>
    <dbReference type="NCBI Taxonomy" id="48144"/>
    <lineage>
        <taxon>Eukaryota</taxon>
        <taxon>Metazoa</taxon>
        <taxon>Ecdysozoa</taxon>
        <taxon>Arthropoda</taxon>
        <taxon>Crustacea</taxon>
        <taxon>Multicrustacea</taxon>
        <taxon>Malacostraca</taxon>
        <taxon>Eumalacostraca</taxon>
        <taxon>Eucarida</taxon>
        <taxon>Euphausiacea</taxon>
        <taxon>Euphausiidae</taxon>
        <taxon>Meganyctiphanes</taxon>
    </lineage>
</organism>
<evidence type="ECO:0000259" key="3">
    <source>
        <dbReference type="Pfam" id="PF20517"/>
    </source>
</evidence>
<dbReference type="PANTHER" id="PTHR28358">
    <property type="entry name" value="TRANSMEMBRANE PROTEIN 127"/>
    <property type="match status" value="1"/>
</dbReference>
<dbReference type="EMBL" id="CAXKWB010069640">
    <property type="protein sequence ID" value="CAL4193196.1"/>
    <property type="molecule type" value="Genomic_DNA"/>
</dbReference>
<feature type="region of interest" description="Disordered" evidence="1">
    <location>
        <begin position="1"/>
        <end position="30"/>
    </location>
</feature>
<keyword evidence="2" id="KW-1133">Transmembrane helix</keyword>
<dbReference type="Pfam" id="PF20517">
    <property type="entry name" value="TMEM127"/>
    <property type="match status" value="1"/>
</dbReference>
<evidence type="ECO:0000256" key="1">
    <source>
        <dbReference type="SAM" id="MobiDB-lite"/>
    </source>
</evidence>
<dbReference type="PANTHER" id="PTHR28358:SF1">
    <property type="entry name" value="TRANSMEMBRANE PROTEIN 127"/>
    <property type="match status" value="1"/>
</dbReference>
<dbReference type="GO" id="GO:0008285">
    <property type="term" value="P:negative regulation of cell population proliferation"/>
    <property type="evidence" value="ECO:0007669"/>
    <property type="project" value="InterPro"/>
</dbReference>
<evidence type="ECO:0000313" key="4">
    <source>
        <dbReference type="EMBL" id="CAL4193196.1"/>
    </source>
</evidence>
<feature type="domain" description="Transmembrane protein 127 transmembrane region" evidence="3">
    <location>
        <begin position="106"/>
        <end position="221"/>
    </location>
</feature>
<keyword evidence="5" id="KW-1185">Reference proteome</keyword>
<keyword evidence="2" id="KW-0812">Transmembrane</keyword>
<feature type="transmembrane region" description="Helical" evidence="2">
    <location>
        <begin position="201"/>
        <end position="222"/>
    </location>
</feature>
<proteinExistence type="predicted"/>
<dbReference type="Proteomes" id="UP001497623">
    <property type="component" value="Unassembled WGS sequence"/>
</dbReference>
<evidence type="ECO:0000256" key="2">
    <source>
        <dbReference type="SAM" id="Phobius"/>
    </source>
</evidence>